<evidence type="ECO:0000313" key="1">
    <source>
        <dbReference type="EMBL" id="KAG1816514.1"/>
    </source>
</evidence>
<protein>
    <submittedName>
        <fullName evidence="1">Uncharacterized protein</fullName>
    </submittedName>
</protein>
<reference evidence="1" key="1">
    <citation type="journal article" date="2020" name="New Phytol.">
        <title>Comparative genomics reveals dynamic genome evolution in host specialist ectomycorrhizal fungi.</title>
        <authorList>
            <person name="Lofgren L.A."/>
            <person name="Nguyen N.H."/>
            <person name="Vilgalys R."/>
            <person name="Ruytinx J."/>
            <person name="Liao H.L."/>
            <person name="Branco S."/>
            <person name="Kuo A."/>
            <person name="LaButti K."/>
            <person name="Lipzen A."/>
            <person name="Andreopoulos W."/>
            <person name="Pangilinan J."/>
            <person name="Riley R."/>
            <person name="Hundley H."/>
            <person name="Na H."/>
            <person name="Barry K."/>
            <person name="Grigoriev I.V."/>
            <person name="Stajich J.E."/>
            <person name="Kennedy P.G."/>
        </authorList>
    </citation>
    <scope>NUCLEOTIDE SEQUENCE</scope>
    <source>
        <strain evidence="1">MN1</strain>
    </source>
</reference>
<dbReference type="EMBL" id="JABBWG010000016">
    <property type="protein sequence ID" value="KAG1816514.1"/>
    <property type="molecule type" value="Genomic_DNA"/>
</dbReference>
<dbReference type="AlphaFoldDB" id="A0A9P7EBU1"/>
<evidence type="ECO:0000313" key="2">
    <source>
        <dbReference type="Proteomes" id="UP000807769"/>
    </source>
</evidence>
<name>A0A9P7EBU1_9AGAM</name>
<keyword evidence="2" id="KW-1185">Reference proteome</keyword>
<sequence>MRVGLRIRPALKTLIVLPAAIVDTELSRQCLYPTLSGYCQRRTRISGIASLSLKELLPAIWHSSVPFLRAPVNDYCV</sequence>
<gene>
    <name evidence="1" type="ORF">BJ212DRAFT_1355137</name>
</gene>
<dbReference type="GeneID" id="64629671"/>
<dbReference type="RefSeq" id="XP_041193187.1">
    <property type="nucleotide sequence ID" value="XM_041335654.1"/>
</dbReference>
<organism evidence="1 2">
    <name type="scientific">Suillus subaureus</name>
    <dbReference type="NCBI Taxonomy" id="48587"/>
    <lineage>
        <taxon>Eukaryota</taxon>
        <taxon>Fungi</taxon>
        <taxon>Dikarya</taxon>
        <taxon>Basidiomycota</taxon>
        <taxon>Agaricomycotina</taxon>
        <taxon>Agaricomycetes</taxon>
        <taxon>Agaricomycetidae</taxon>
        <taxon>Boletales</taxon>
        <taxon>Suillineae</taxon>
        <taxon>Suillaceae</taxon>
        <taxon>Suillus</taxon>
    </lineage>
</organism>
<proteinExistence type="predicted"/>
<dbReference type="Proteomes" id="UP000807769">
    <property type="component" value="Unassembled WGS sequence"/>
</dbReference>
<accession>A0A9P7EBU1</accession>
<comment type="caution">
    <text evidence="1">The sequence shown here is derived from an EMBL/GenBank/DDBJ whole genome shotgun (WGS) entry which is preliminary data.</text>
</comment>